<reference evidence="1 2" key="1">
    <citation type="submission" date="2018-06" db="EMBL/GenBank/DDBJ databases">
        <authorList>
            <consortium name="Pathogen Informatics"/>
            <person name="Doyle S."/>
        </authorList>
    </citation>
    <scope>NUCLEOTIDE SEQUENCE [LARGE SCALE GENOMIC DNA]</scope>
    <source>
        <strain evidence="1 2">NCTC11544</strain>
    </source>
</reference>
<protein>
    <submittedName>
        <fullName evidence="1">Uncharacterized protein</fullName>
    </submittedName>
</protein>
<accession>A0A380B3C2</accession>
<sequence>MTNGTSTNNLSEVGLLKLDKSVYVIVDNNHNQTFDADDLVFSIGNQDPYVAAVSLHYQAPAITVNGAAAGTHLVEEMA</sequence>
<dbReference type="EMBL" id="UGYN01000002">
    <property type="protein sequence ID" value="SUI92366.1"/>
    <property type="molecule type" value="Genomic_DNA"/>
</dbReference>
<evidence type="ECO:0000313" key="2">
    <source>
        <dbReference type="Proteomes" id="UP000255529"/>
    </source>
</evidence>
<gene>
    <name evidence="1" type="ORF">NCTC11544_05549</name>
</gene>
<name>A0A380B3C2_9GAMM</name>
<proteinExistence type="predicted"/>
<dbReference type="AlphaFoldDB" id="A0A380B3C2"/>
<dbReference type="Proteomes" id="UP000255529">
    <property type="component" value="Unassembled WGS sequence"/>
</dbReference>
<organism evidence="1 2">
    <name type="scientific">Serratia quinivorans</name>
    <dbReference type="NCBI Taxonomy" id="137545"/>
    <lineage>
        <taxon>Bacteria</taxon>
        <taxon>Pseudomonadati</taxon>
        <taxon>Pseudomonadota</taxon>
        <taxon>Gammaproteobacteria</taxon>
        <taxon>Enterobacterales</taxon>
        <taxon>Yersiniaceae</taxon>
        <taxon>Serratia</taxon>
    </lineage>
</organism>
<evidence type="ECO:0000313" key="1">
    <source>
        <dbReference type="EMBL" id="SUI92366.1"/>
    </source>
</evidence>